<keyword evidence="4" id="KW-1185">Reference proteome</keyword>
<feature type="repeat" description="Cell wall-binding" evidence="2">
    <location>
        <begin position="58"/>
        <end position="77"/>
    </location>
</feature>
<organism evidence="3 4">
    <name type="scientific">Clostridium weizhouense</name>
    <dbReference type="NCBI Taxonomy" id="2859781"/>
    <lineage>
        <taxon>Bacteria</taxon>
        <taxon>Bacillati</taxon>
        <taxon>Bacillota</taxon>
        <taxon>Clostridia</taxon>
        <taxon>Eubacteriales</taxon>
        <taxon>Clostridiaceae</taxon>
        <taxon>Clostridium</taxon>
    </lineage>
</organism>
<dbReference type="SUPFAM" id="SSF69360">
    <property type="entry name" value="Cell wall binding repeat"/>
    <property type="match status" value="1"/>
</dbReference>
<protein>
    <submittedName>
        <fullName evidence="3">Cell wall-binding protein</fullName>
    </submittedName>
</protein>
<name>A0ABS7AQM9_9CLOT</name>
<accession>A0ABS7AQM9</accession>
<gene>
    <name evidence="3" type="ORF">KYD98_12825</name>
</gene>
<dbReference type="EMBL" id="JAHXPT010000010">
    <property type="protein sequence ID" value="MBW6410980.1"/>
    <property type="molecule type" value="Genomic_DNA"/>
</dbReference>
<keyword evidence="1" id="KW-0677">Repeat</keyword>
<sequence>MVIGLVALLVVVLNSIGVSAEWRQDNNGWWYSQESSYYTGWKQIGHKWYYFGQDGYMKTGWIEENGRWYYLYSNGEKAFNTVIDGCELDKEGCWNMPSKEANEARNLILEEDSNFISKNAKEYGAKLSTRYSEGNINNFIVNDKWNLPVEDVYVFNLVDSSGEYEICGYLVGKESNNIYCIPHQGGLPIYQIKNNEIVKTYKWLGNDAYPYEWRC</sequence>
<dbReference type="InterPro" id="IPR018337">
    <property type="entry name" value="Cell_wall/Cho-bd_repeat"/>
</dbReference>
<evidence type="ECO:0000313" key="3">
    <source>
        <dbReference type="EMBL" id="MBW6410980.1"/>
    </source>
</evidence>
<dbReference type="Gene3D" id="2.10.270.10">
    <property type="entry name" value="Cholin Binding"/>
    <property type="match status" value="1"/>
</dbReference>
<comment type="caution">
    <text evidence="3">The sequence shown here is derived from an EMBL/GenBank/DDBJ whole genome shotgun (WGS) entry which is preliminary data.</text>
</comment>
<feature type="repeat" description="Cell wall-binding" evidence="2">
    <location>
        <begin position="38"/>
        <end position="57"/>
    </location>
</feature>
<reference evidence="3 4" key="1">
    <citation type="submission" date="2021-07" db="EMBL/GenBank/DDBJ databases">
        <title>Clostridium weizhouense sp. nov., an anaerobic bacterium isolated from activated sludge of Petroleum wastewater.</title>
        <authorList>
            <person name="Li Q."/>
        </authorList>
    </citation>
    <scope>NUCLEOTIDE SEQUENCE [LARGE SCALE GENOMIC DNA]</scope>
    <source>
        <strain evidence="3 4">YB-6</strain>
    </source>
</reference>
<proteinExistence type="predicted"/>
<dbReference type="Proteomes" id="UP001519921">
    <property type="component" value="Unassembled WGS sequence"/>
</dbReference>
<dbReference type="PROSITE" id="PS51170">
    <property type="entry name" value="CW"/>
    <property type="match status" value="2"/>
</dbReference>
<dbReference type="Pfam" id="PF19127">
    <property type="entry name" value="Choline_bind_3"/>
    <property type="match status" value="1"/>
</dbReference>
<evidence type="ECO:0000313" key="4">
    <source>
        <dbReference type="Proteomes" id="UP001519921"/>
    </source>
</evidence>
<evidence type="ECO:0000256" key="1">
    <source>
        <dbReference type="ARBA" id="ARBA00022737"/>
    </source>
</evidence>
<evidence type="ECO:0000256" key="2">
    <source>
        <dbReference type="PROSITE-ProRule" id="PRU00591"/>
    </source>
</evidence>